<evidence type="ECO:0000256" key="8">
    <source>
        <dbReference type="ARBA" id="ARBA00023012"/>
    </source>
</evidence>
<dbReference type="KEGG" id="tva:4753657"/>
<dbReference type="RefSeq" id="XP_001308823.1">
    <property type="nucleotide sequence ID" value="XM_001308822.1"/>
</dbReference>
<dbReference type="InterPro" id="IPR050351">
    <property type="entry name" value="BphY/WalK/GraS-like"/>
</dbReference>
<keyword evidence="6" id="KW-0418">Kinase</keyword>
<keyword evidence="7" id="KW-0067">ATP-binding</keyword>
<keyword evidence="10" id="KW-0472">Membrane</keyword>
<dbReference type="VEuPathDB" id="TrichDB:TVAGG3_0210830"/>
<evidence type="ECO:0000256" key="4">
    <source>
        <dbReference type="ARBA" id="ARBA00022679"/>
    </source>
</evidence>
<feature type="domain" description="Response regulatory" evidence="12">
    <location>
        <begin position="1219"/>
        <end position="1329"/>
    </location>
</feature>
<evidence type="ECO:0000313" key="13">
    <source>
        <dbReference type="EMBL" id="EAX95893.1"/>
    </source>
</evidence>
<dbReference type="GO" id="GO:0000156">
    <property type="term" value="F:phosphorelay response regulator activity"/>
    <property type="evidence" value="ECO:0000318"/>
    <property type="project" value="GO_Central"/>
</dbReference>
<dbReference type="InterPro" id="IPR005467">
    <property type="entry name" value="His_kinase_dom"/>
</dbReference>
<dbReference type="InterPro" id="IPR003661">
    <property type="entry name" value="HisK_dim/P_dom"/>
</dbReference>
<dbReference type="SMART" id="SM00387">
    <property type="entry name" value="HATPase_c"/>
    <property type="match status" value="1"/>
</dbReference>
<dbReference type="GO" id="GO:0000155">
    <property type="term" value="F:phosphorelay sensor kinase activity"/>
    <property type="evidence" value="ECO:0007669"/>
    <property type="project" value="InterPro"/>
</dbReference>
<reference evidence="13" key="1">
    <citation type="submission" date="2006-10" db="EMBL/GenBank/DDBJ databases">
        <authorList>
            <person name="Amadeo P."/>
            <person name="Zhao Q."/>
            <person name="Wortman J."/>
            <person name="Fraser-Liggett C."/>
            <person name="Carlton J."/>
        </authorList>
    </citation>
    <scope>NUCLEOTIDE SEQUENCE</scope>
    <source>
        <strain evidence="13">G3</strain>
    </source>
</reference>
<dbReference type="SMR" id="A2FGQ7"/>
<dbReference type="PANTHER" id="PTHR42878:SF7">
    <property type="entry name" value="SENSOR HISTIDINE KINASE GLRK"/>
    <property type="match status" value="1"/>
</dbReference>
<dbReference type="SUPFAM" id="SSF55874">
    <property type="entry name" value="ATPase domain of HSP90 chaperone/DNA topoisomerase II/histidine kinase"/>
    <property type="match status" value="1"/>
</dbReference>
<dbReference type="PANTHER" id="PTHR42878">
    <property type="entry name" value="TWO-COMPONENT HISTIDINE KINASE"/>
    <property type="match status" value="1"/>
</dbReference>
<name>A2FGQ7_TRIV3</name>
<feature type="modified residue" description="4-aspartylphosphate" evidence="9">
    <location>
        <position position="1268"/>
    </location>
</feature>
<dbReference type="Pfam" id="PF00072">
    <property type="entry name" value="Response_reg"/>
    <property type="match status" value="1"/>
</dbReference>
<keyword evidence="8" id="KW-0902">Two-component regulatory system</keyword>
<evidence type="ECO:0000256" key="2">
    <source>
        <dbReference type="ARBA" id="ARBA00012438"/>
    </source>
</evidence>
<dbReference type="GO" id="GO:0007234">
    <property type="term" value="P:osmosensory signaling via phosphorelay pathway"/>
    <property type="evidence" value="ECO:0000318"/>
    <property type="project" value="GO_Central"/>
</dbReference>
<dbReference type="CDD" id="cd00082">
    <property type="entry name" value="HisKA"/>
    <property type="match status" value="1"/>
</dbReference>
<evidence type="ECO:0000256" key="10">
    <source>
        <dbReference type="SAM" id="Phobius"/>
    </source>
</evidence>
<evidence type="ECO:0000259" key="11">
    <source>
        <dbReference type="PROSITE" id="PS50109"/>
    </source>
</evidence>
<evidence type="ECO:0000256" key="5">
    <source>
        <dbReference type="ARBA" id="ARBA00022741"/>
    </source>
</evidence>
<dbReference type="Pfam" id="PF02518">
    <property type="entry name" value="HATPase_c"/>
    <property type="match status" value="1"/>
</dbReference>
<dbReference type="InterPro" id="IPR003594">
    <property type="entry name" value="HATPase_dom"/>
</dbReference>
<keyword evidence="14" id="KW-1185">Reference proteome</keyword>
<comment type="catalytic activity">
    <reaction evidence="1">
        <text>ATP + protein L-histidine = ADP + protein N-phospho-L-histidine.</text>
        <dbReference type="EC" id="2.7.13.3"/>
    </reaction>
</comment>
<dbReference type="GO" id="GO:0030295">
    <property type="term" value="F:protein kinase activator activity"/>
    <property type="evidence" value="ECO:0000318"/>
    <property type="project" value="GO_Central"/>
</dbReference>
<dbReference type="STRING" id="5722.A2FGQ7"/>
<keyword evidence="5" id="KW-0547">Nucleotide-binding</keyword>
<dbReference type="PRINTS" id="PR00344">
    <property type="entry name" value="BCTRLSENSOR"/>
</dbReference>
<accession>A2FGQ7</accession>
<reference evidence="13" key="2">
    <citation type="journal article" date="2007" name="Science">
        <title>Draft genome sequence of the sexually transmitted pathogen Trichomonas vaginalis.</title>
        <authorList>
            <person name="Carlton J.M."/>
            <person name="Hirt R.P."/>
            <person name="Silva J.C."/>
            <person name="Delcher A.L."/>
            <person name="Schatz M."/>
            <person name="Zhao Q."/>
            <person name="Wortman J.R."/>
            <person name="Bidwell S.L."/>
            <person name="Alsmark U.C.M."/>
            <person name="Besteiro S."/>
            <person name="Sicheritz-Ponten T."/>
            <person name="Noel C.J."/>
            <person name="Dacks J.B."/>
            <person name="Foster P.G."/>
            <person name="Simillion C."/>
            <person name="Van de Peer Y."/>
            <person name="Miranda-Saavedra D."/>
            <person name="Barton G.J."/>
            <person name="Westrop G.D."/>
            <person name="Mueller S."/>
            <person name="Dessi D."/>
            <person name="Fiori P.L."/>
            <person name="Ren Q."/>
            <person name="Paulsen I."/>
            <person name="Zhang H."/>
            <person name="Bastida-Corcuera F.D."/>
            <person name="Simoes-Barbosa A."/>
            <person name="Brown M.T."/>
            <person name="Hayes R.D."/>
            <person name="Mukherjee M."/>
            <person name="Okumura C.Y."/>
            <person name="Schneider R."/>
            <person name="Smith A.J."/>
            <person name="Vanacova S."/>
            <person name="Villalvazo M."/>
            <person name="Haas B.J."/>
            <person name="Pertea M."/>
            <person name="Feldblyum T.V."/>
            <person name="Utterback T.R."/>
            <person name="Shu C.L."/>
            <person name="Osoegawa K."/>
            <person name="de Jong P.J."/>
            <person name="Hrdy I."/>
            <person name="Horvathova L."/>
            <person name="Zubacova Z."/>
            <person name="Dolezal P."/>
            <person name="Malik S.B."/>
            <person name="Logsdon J.M. Jr."/>
            <person name="Henze K."/>
            <person name="Gupta A."/>
            <person name="Wang C.C."/>
            <person name="Dunne R.L."/>
            <person name="Upcroft J.A."/>
            <person name="Upcroft P."/>
            <person name="White O."/>
            <person name="Salzberg S.L."/>
            <person name="Tang P."/>
            <person name="Chiu C.-H."/>
            <person name="Lee Y.-S."/>
            <person name="Embley T.M."/>
            <person name="Coombs G.H."/>
            <person name="Mottram J.C."/>
            <person name="Tachezy J."/>
            <person name="Fraser-Liggett C.M."/>
            <person name="Johnson P.J."/>
        </authorList>
    </citation>
    <scope>NUCLEOTIDE SEQUENCE [LARGE SCALE GENOMIC DNA]</scope>
    <source>
        <strain evidence="13">G3</strain>
    </source>
</reference>
<sequence>MIPFILSIQRLDSGTPPDILVPIVKCASSGLLVSCLSRENNIVSIPEQIDNLQSSVKCLKQQNYTVILGNFPTSSYIIKKSNQTLEKQEATSKFNLKTKINFSINSFSRIIITLFVSILILRFLILYFLILRREIVGDYQYKFFIIDNNANYYPKSLSFPYLSKDELLNLVHETFETKKNTYSMLKSDRVNNITCHLVLFPTTFSNYLLVLYIDSNFEDVSSNDNIDIRNSHEFRDDRVDPEFIKTFTKKSEDLSVKVCAVSDTAEIEIFQDKADTKPTQQAITLQVLFMLYYKQIEALFSGCNDFITFKKLIFNFMETFDFEAVELFQESNDSLSEIVEFHTNQESQDITREILKLYKEDGTKRVKLFGKKAALFTTECTEMRYYFIIVLSQCEVYHVDLETQLSFLALQYMTFYHINFSPYRMDVLRHRFKNLISLMKEPIYIEVNASERPEIPENAKEGVLVSTDDNKFIQIYSETNYDEILNSPIKSALIIDRTSYQKTKQALEAAHNDQQLIRSSLHLHKLITPQKLADNTLQRELGFKDDNLNLLDLVVPEDVPDVKMMSEKVKCFRLRTSEGEELLYSGIANETVNGEFVGYVFKMQNTITNENDINSLISPSIMKYIAIWSFERSTGNILLSLSTQTNIKKIDELALSMEESQRQIFLGCISSVSPQNTPKCVVHFFDPNVNAYVWFEFAFFQTTPSAVLVIALNVDETKNTNDKLTEVQEIIDQSLYHADIVKWSFYERDTEQHIFMNSPLSFETLRLSWSSINFQVPLDFQERARKAFEDCLRDGTPIEVEIPIIFESLQWLYLRGGRGDVPGTLFGVYFDTTELIEMKNELEAEKESAIEALSAKTDFLARLSSEVREPLQYMLAVLELMFMLPSSDELKKTLALVRSSFDRLSELLTDTLDLSRIDSGNLTPTYSTFDLIEILEPIVNDARHQVRGRDIKVYFNCPPQVALKLYGDPLIMKRVVSNVVSNAVKFTEKGKIIVDISEETTAGITISVSDTGIGIALDQQESIFDTFTQIDGSITRPYGGSGIGLSVVTKLMKLVGGNVMVSSEIDKGSVFKLFFPYDVIYIPYVPESIRSKRCSLAFAYQHVISPIIKTYTDFYGGEIQFYPDLSDTPPSILFIMPEKEQKELASNLKKQYPDLIVITVYDSLDGENEPLSDGEMRVIRPLLPSVLRQILLRAKSFNPKISSASANIVQKTVFAVKANILMADDNVTSQIIMSKILDKMECTHCCVSSGREVLKELSAQKYNVLIVDQGLPDISLKNLMDEIRARDIQGVRVIALTSSAPPANDCGVDMFLTKPVSMVVLAEAIKKQLEIEAHSNK</sequence>
<dbReference type="EC" id="2.7.13.3" evidence="2"/>
<organism evidence="13 14">
    <name type="scientific">Trichomonas vaginalis (strain ATCC PRA-98 / G3)</name>
    <dbReference type="NCBI Taxonomy" id="412133"/>
    <lineage>
        <taxon>Eukaryota</taxon>
        <taxon>Metamonada</taxon>
        <taxon>Parabasalia</taxon>
        <taxon>Trichomonadida</taxon>
        <taxon>Trichomonadidae</taxon>
        <taxon>Trichomonas</taxon>
    </lineage>
</organism>
<dbReference type="InterPro" id="IPR011006">
    <property type="entry name" value="CheY-like_superfamily"/>
</dbReference>
<dbReference type="PROSITE" id="PS50109">
    <property type="entry name" value="HIS_KIN"/>
    <property type="match status" value="1"/>
</dbReference>
<keyword evidence="3 9" id="KW-0597">Phosphoprotein</keyword>
<dbReference type="InParanoid" id="A2FGQ7"/>
<dbReference type="EMBL" id="DS113783">
    <property type="protein sequence ID" value="EAX95893.1"/>
    <property type="molecule type" value="Genomic_DNA"/>
</dbReference>
<evidence type="ECO:0000313" key="14">
    <source>
        <dbReference type="Proteomes" id="UP000001542"/>
    </source>
</evidence>
<dbReference type="SMART" id="SM00388">
    <property type="entry name" value="HisKA"/>
    <property type="match status" value="1"/>
</dbReference>
<dbReference type="VEuPathDB" id="TrichDB:TVAG_304230"/>
<dbReference type="SMART" id="SM00448">
    <property type="entry name" value="REC"/>
    <property type="match status" value="1"/>
</dbReference>
<evidence type="ECO:0000256" key="9">
    <source>
        <dbReference type="PROSITE-ProRule" id="PRU00169"/>
    </source>
</evidence>
<dbReference type="InterPro" id="IPR001789">
    <property type="entry name" value="Sig_transdc_resp-reg_receiver"/>
</dbReference>
<dbReference type="Gene3D" id="3.40.50.2300">
    <property type="match status" value="1"/>
</dbReference>
<evidence type="ECO:0000259" key="12">
    <source>
        <dbReference type="PROSITE" id="PS50110"/>
    </source>
</evidence>
<keyword evidence="10" id="KW-0812">Transmembrane</keyword>
<dbReference type="Gene3D" id="3.30.565.10">
    <property type="entry name" value="Histidine kinase-like ATPase, C-terminal domain"/>
    <property type="match status" value="1"/>
</dbReference>
<feature type="transmembrane region" description="Helical" evidence="10">
    <location>
        <begin position="107"/>
        <end position="130"/>
    </location>
</feature>
<feature type="domain" description="Histidine kinase" evidence="11">
    <location>
        <begin position="862"/>
        <end position="1079"/>
    </location>
</feature>
<evidence type="ECO:0000256" key="1">
    <source>
        <dbReference type="ARBA" id="ARBA00000085"/>
    </source>
</evidence>
<dbReference type="Proteomes" id="UP000001542">
    <property type="component" value="Unassembled WGS sequence"/>
</dbReference>
<dbReference type="GO" id="GO:0005524">
    <property type="term" value="F:ATP binding"/>
    <property type="evidence" value="ECO:0007669"/>
    <property type="project" value="UniProtKB-KW"/>
</dbReference>
<evidence type="ECO:0000256" key="6">
    <source>
        <dbReference type="ARBA" id="ARBA00022777"/>
    </source>
</evidence>
<dbReference type="InterPro" id="IPR036097">
    <property type="entry name" value="HisK_dim/P_sf"/>
</dbReference>
<dbReference type="CDD" id="cd17546">
    <property type="entry name" value="REC_hyHK_CKI1_RcsC-like"/>
    <property type="match status" value="1"/>
</dbReference>
<keyword evidence="10" id="KW-1133">Transmembrane helix</keyword>
<dbReference type="PROSITE" id="PS50110">
    <property type="entry name" value="RESPONSE_REGULATORY"/>
    <property type="match status" value="1"/>
</dbReference>
<gene>
    <name evidence="13" type="ORF">TVAG_304230</name>
</gene>
<dbReference type="eggNOG" id="KOG0519">
    <property type="taxonomic scope" value="Eukaryota"/>
</dbReference>
<protein>
    <recommendedName>
        <fullName evidence="2">histidine kinase</fullName>
        <ecNumber evidence="2">2.7.13.3</ecNumber>
    </recommendedName>
</protein>
<evidence type="ECO:0000256" key="7">
    <source>
        <dbReference type="ARBA" id="ARBA00022840"/>
    </source>
</evidence>
<dbReference type="OrthoDB" id="18419at2759"/>
<dbReference type="Pfam" id="PF00512">
    <property type="entry name" value="HisKA"/>
    <property type="match status" value="1"/>
</dbReference>
<keyword evidence="4" id="KW-0808">Transferase</keyword>
<dbReference type="SUPFAM" id="SSF47384">
    <property type="entry name" value="Homodimeric domain of signal transducing histidine kinase"/>
    <property type="match status" value="1"/>
</dbReference>
<dbReference type="InterPro" id="IPR004358">
    <property type="entry name" value="Sig_transdc_His_kin-like_C"/>
</dbReference>
<dbReference type="FunFam" id="3.30.565.10:FF:000078">
    <property type="entry name" value="Two-component sensor histidine kinase"/>
    <property type="match status" value="1"/>
</dbReference>
<dbReference type="Gene3D" id="1.10.287.130">
    <property type="match status" value="1"/>
</dbReference>
<dbReference type="InterPro" id="IPR036890">
    <property type="entry name" value="HATPase_C_sf"/>
</dbReference>
<dbReference type="SUPFAM" id="SSF52172">
    <property type="entry name" value="CheY-like"/>
    <property type="match status" value="1"/>
</dbReference>
<evidence type="ECO:0000256" key="3">
    <source>
        <dbReference type="ARBA" id="ARBA00022553"/>
    </source>
</evidence>
<proteinExistence type="predicted"/>